<sequence length="66" mass="7335">MRYGYCGRDWHRGAGADRLRSALIPEGRLLCRICGAPHDGDIGDDHMTGTDVSTDYLWTQPMAGIR</sequence>
<evidence type="ECO:0008006" key="3">
    <source>
        <dbReference type="Google" id="ProtNLM"/>
    </source>
</evidence>
<keyword evidence="2" id="KW-1185">Reference proteome</keyword>
<accession>A0ABP6UR18</accession>
<reference evidence="2" key="1">
    <citation type="journal article" date="2019" name="Int. J. Syst. Evol. Microbiol.">
        <title>The Global Catalogue of Microorganisms (GCM) 10K type strain sequencing project: providing services to taxonomists for standard genome sequencing and annotation.</title>
        <authorList>
            <consortium name="The Broad Institute Genomics Platform"/>
            <consortium name="The Broad Institute Genome Sequencing Center for Infectious Disease"/>
            <person name="Wu L."/>
            <person name="Ma J."/>
        </authorList>
    </citation>
    <scope>NUCLEOTIDE SEQUENCE [LARGE SCALE GENOMIC DNA]</scope>
    <source>
        <strain evidence="2">JCM 17460</strain>
    </source>
</reference>
<dbReference type="Proteomes" id="UP001500301">
    <property type="component" value="Unassembled WGS sequence"/>
</dbReference>
<proteinExistence type="predicted"/>
<evidence type="ECO:0000313" key="2">
    <source>
        <dbReference type="Proteomes" id="UP001500301"/>
    </source>
</evidence>
<name>A0ABP6UR18_9ACTN</name>
<dbReference type="EMBL" id="BAABBB010000003">
    <property type="protein sequence ID" value="GAA3518868.1"/>
    <property type="molecule type" value="Genomic_DNA"/>
</dbReference>
<gene>
    <name evidence="1" type="ORF">GCM10022263_03290</name>
</gene>
<protein>
    <recommendedName>
        <fullName evidence="3">HNH endonuclease</fullName>
    </recommendedName>
</protein>
<organism evidence="1 2">
    <name type="scientific">Nocardioides daeguensis</name>
    <dbReference type="NCBI Taxonomy" id="908359"/>
    <lineage>
        <taxon>Bacteria</taxon>
        <taxon>Bacillati</taxon>
        <taxon>Actinomycetota</taxon>
        <taxon>Actinomycetes</taxon>
        <taxon>Propionibacteriales</taxon>
        <taxon>Nocardioidaceae</taxon>
        <taxon>Nocardioides</taxon>
    </lineage>
</organism>
<comment type="caution">
    <text evidence="1">The sequence shown here is derived from an EMBL/GenBank/DDBJ whole genome shotgun (WGS) entry which is preliminary data.</text>
</comment>
<evidence type="ECO:0000313" key="1">
    <source>
        <dbReference type="EMBL" id="GAA3518868.1"/>
    </source>
</evidence>